<comment type="catalytic activity">
    <reaction evidence="20">
        <text>L-threonyl-[protein] + ATP = O-phospho-L-threonyl-[protein] + ADP + H(+)</text>
        <dbReference type="Rhea" id="RHEA:46608"/>
        <dbReference type="Rhea" id="RHEA-COMP:11060"/>
        <dbReference type="Rhea" id="RHEA-COMP:11605"/>
        <dbReference type="ChEBI" id="CHEBI:15378"/>
        <dbReference type="ChEBI" id="CHEBI:30013"/>
        <dbReference type="ChEBI" id="CHEBI:30616"/>
        <dbReference type="ChEBI" id="CHEBI:61977"/>
        <dbReference type="ChEBI" id="CHEBI:456216"/>
        <dbReference type="EC" id="2.7.11.1"/>
    </reaction>
</comment>
<dbReference type="FunFam" id="3.30.200.20:FF:000432">
    <property type="entry name" value="LRR receptor-like serine/threonine-protein kinase EFR"/>
    <property type="match status" value="1"/>
</dbReference>
<dbReference type="PROSITE" id="PS00107">
    <property type="entry name" value="PROTEIN_KINASE_ATP"/>
    <property type="match status" value="1"/>
</dbReference>
<dbReference type="Gene3D" id="1.10.510.10">
    <property type="entry name" value="Transferase(Phosphotransferase) domain 1"/>
    <property type="match status" value="1"/>
</dbReference>
<dbReference type="SUPFAM" id="SSF52047">
    <property type="entry name" value="RNI-like"/>
    <property type="match status" value="1"/>
</dbReference>
<dbReference type="InterPro" id="IPR017441">
    <property type="entry name" value="Protein_kinase_ATP_BS"/>
</dbReference>
<comment type="function">
    <text evidence="22">Receptor kinase that detects X.oryzae pv. oryzae protein Ax21 to promote innate immunity. Following X.oryzae pv. oryzae protein Ax21 detection, undergoes cleavage, releasing the processed protein kinase Xa21 chain.</text>
</comment>
<keyword evidence="10 27" id="KW-0812">Transmembrane</keyword>
<keyword evidence="11" id="KW-0732">Signal</keyword>
<evidence type="ECO:0000256" key="12">
    <source>
        <dbReference type="ARBA" id="ARBA00022737"/>
    </source>
</evidence>
<dbReference type="InterPro" id="IPR013210">
    <property type="entry name" value="LRR_N_plant-typ"/>
</dbReference>
<keyword evidence="19" id="KW-0325">Glycoprotein</keyword>
<protein>
    <recommendedName>
        <fullName evidence="24">Receptor kinase-like protein Xa21</fullName>
        <ecNumber evidence="4">2.7.11.1</ecNumber>
    </recommendedName>
</protein>
<dbReference type="EMBL" id="KV876519">
    <property type="protein sequence ID" value="RZR75056.1"/>
    <property type="molecule type" value="Genomic_DNA"/>
</dbReference>
<dbReference type="PANTHER" id="PTHR48053:SF151">
    <property type="entry name" value="OS02G0216000 PROTEIN"/>
    <property type="match status" value="1"/>
</dbReference>
<reference evidence="29" key="1">
    <citation type="journal article" date="2018" name="Data Brief">
        <title>Genome sequence data from 17 accessions of Ensete ventricosum, a staple food crop for millions in Ethiopia.</title>
        <authorList>
            <person name="Yemataw Z."/>
            <person name="Muzemil S."/>
            <person name="Ambachew D."/>
            <person name="Tripathi L."/>
            <person name="Tesfaye K."/>
            <person name="Chala A."/>
            <person name="Farbos A."/>
            <person name="O'Neill P."/>
            <person name="Moore K."/>
            <person name="Grant M."/>
            <person name="Studholme D.J."/>
        </authorList>
    </citation>
    <scope>NUCLEOTIDE SEQUENCE [LARGE SCALE GENOMIC DNA]</scope>
    <source>
        <tissue evidence="29">Leaf</tissue>
    </source>
</reference>
<name>A0A445MLE8_ENSVE</name>
<dbReference type="InterPro" id="IPR001611">
    <property type="entry name" value="Leu-rich_rpt"/>
</dbReference>
<evidence type="ECO:0000256" key="16">
    <source>
        <dbReference type="ARBA" id="ARBA00022989"/>
    </source>
</evidence>
<dbReference type="GO" id="GO:0004674">
    <property type="term" value="F:protein serine/threonine kinase activity"/>
    <property type="evidence" value="ECO:0007669"/>
    <property type="project" value="UniProtKB-KW"/>
</dbReference>
<accession>A0A445MLE8</accession>
<evidence type="ECO:0000256" key="23">
    <source>
        <dbReference type="ARBA" id="ARBA00056628"/>
    </source>
</evidence>
<dbReference type="FunFam" id="3.80.10.10:FF:000299">
    <property type="entry name" value="Piriformospora indica-insensitive protein 2"/>
    <property type="match status" value="1"/>
</dbReference>
<dbReference type="InterPro" id="IPR008271">
    <property type="entry name" value="Ser/Thr_kinase_AS"/>
</dbReference>
<dbReference type="InterPro" id="IPR000719">
    <property type="entry name" value="Prot_kinase_dom"/>
</dbReference>
<dbReference type="PROSITE" id="PS00108">
    <property type="entry name" value="PROTEIN_KINASE_ST"/>
    <property type="match status" value="1"/>
</dbReference>
<evidence type="ECO:0000313" key="29">
    <source>
        <dbReference type="EMBL" id="RZR75056.1"/>
    </source>
</evidence>
<evidence type="ECO:0000256" key="10">
    <source>
        <dbReference type="ARBA" id="ARBA00022692"/>
    </source>
</evidence>
<evidence type="ECO:0000256" key="14">
    <source>
        <dbReference type="ARBA" id="ARBA00022777"/>
    </source>
</evidence>
<dbReference type="InterPro" id="IPR055414">
    <property type="entry name" value="LRR_R13L4/SHOC2-like"/>
</dbReference>
<evidence type="ECO:0000259" key="28">
    <source>
        <dbReference type="PROSITE" id="PS50011"/>
    </source>
</evidence>
<keyword evidence="6" id="KW-0723">Serine/threonine-protein kinase</keyword>
<feature type="binding site" evidence="25">
    <location>
        <position position="1019"/>
    </location>
    <ligand>
        <name>ATP</name>
        <dbReference type="ChEBI" id="CHEBI:30616"/>
    </ligand>
</feature>
<evidence type="ECO:0000256" key="21">
    <source>
        <dbReference type="ARBA" id="ARBA00048679"/>
    </source>
</evidence>
<dbReference type="InterPro" id="IPR003591">
    <property type="entry name" value="Leu-rich_rpt_typical-subtyp"/>
</dbReference>
<keyword evidence="12" id="KW-0677">Repeat</keyword>
<evidence type="ECO:0000256" key="15">
    <source>
        <dbReference type="ARBA" id="ARBA00022840"/>
    </source>
</evidence>
<dbReference type="PANTHER" id="PTHR48053">
    <property type="entry name" value="LEUCINE RICH REPEAT FAMILY PROTEIN, EXPRESSED"/>
    <property type="match status" value="1"/>
</dbReference>
<keyword evidence="8" id="KW-0433">Leucine-rich repeat</keyword>
<dbReference type="Pfam" id="PF13855">
    <property type="entry name" value="LRR_8"/>
    <property type="match status" value="1"/>
</dbReference>
<keyword evidence="13 25" id="KW-0547">Nucleotide-binding</keyword>
<dbReference type="GO" id="GO:0005789">
    <property type="term" value="C:endoplasmic reticulum membrane"/>
    <property type="evidence" value="ECO:0007669"/>
    <property type="project" value="UniProtKB-SubCell"/>
</dbReference>
<dbReference type="FunFam" id="3.80.10.10:FF:000275">
    <property type="entry name" value="Leucine-rich repeat receptor-like protein kinase"/>
    <property type="match status" value="1"/>
</dbReference>
<dbReference type="Pfam" id="PF00069">
    <property type="entry name" value="Pkinase"/>
    <property type="match status" value="1"/>
</dbReference>
<dbReference type="InterPro" id="IPR051716">
    <property type="entry name" value="Plant_RL_S/T_kinase"/>
</dbReference>
<comment type="function">
    <text evidence="23">The processed protein kinase Xa21 chain released by protein cleavage after X.oryzae pv. oryzae protein Ax21 detection translocates into the nucleus where it can bind and regulate WRKY62, a transcription factor. Confers resistance to the bacterial pathogen X.oryzae pv. oryzae (Xoo).</text>
</comment>
<dbReference type="Gene3D" id="3.80.10.10">
    <property type="entry name" value="Ribonuclease Inhibitor"/>
    <property type="match status" value="6"/>
</dbReference>
<evidence type="ECO:0000256" key="26">
    <source>
        <dbReference type="SAM" id="MobiDB-lite"/>
    </source>
</evidence>
<dbReference type="EC" id="2.7.11.1" evidence="4"/>
<evidence type="ECO:0000256" key="1">
    <source>
        <dbReference type="ARBA" id="ARBA00004162"/>
    </source>
</evidence>
<keyword evidence="18" id="KW-0675">Receptor</keyword>
<dbReference type="GO" id="GO:0005524">
    <property type="term" value="F:ATP binding"/>
    <property type="evidence" value="ECO:0007669"/>
    <property type="project" value="UniProtKB-UniRule"/>
</dbReference>
<evidence type="ECO:0000256" key="13">
    <source>
        <dbReference type="ARBA" id="ARBA00022741"/>
    </source>
</evidence>
<evidence type="ECO:0000256" key="19">
    <source>
        <dbReference type="ARBA" id="ARBA00023180"/>
    </source>
</evidence>
<dbReference type="SUPFAM" id="SSF52058">
    <property type="entry name" value="L domain-like"/>
    <property type="match status" value="2"/>
</dbReference>
<keyword evidence="17 27" id="KW-0472">Membrane</keyword>
<keyword evidence="5" id="KW-1003">Cell membrane</keyword>
<evidence type="ECO:0000256" key="18">
    <source>
        <dbReference type="ARBA" id="ARBA00023170"/>
    </source>
</evidence>
<evidence type="ECO:0000256" key="4">
    <source>
        <dbReference type="ARBA" id="ARBA00012513"/>
    </source>
</evidence>
<evidence type="ECO:0000256" key="25">
    <source>
        <dbReference type="PROSITE-ProRule" id="PRU10141"/>
    </source>
</evidence>
<dbReference type="SUPFAM" id="SSF56112">
    <property type="entry name" value="Protein kinase-like (PK-like)"/>
    <property type="match status" value="1"/>
</dbReference>
<dbReference type="Proteomes" id="UP000290560">
    <property type="component" value="Unassembled WGS sequence"/>
</dbReference>
<keyword evidence="15 25" id="KW-0067">ATP-binding</keyword>
<dbReference type="FunFam" id="3.80.10.10:FF:000317">
    <property type="entry name" value="Inactive leucine-rich repeat receptor-like protein kinase"/>
    <property type="match status" value="1"/>
</dbReference>
<dbReference type="PROSITE" id="PS51450">
    <property type="entry name" value="LRR"/>
    <property type="match status" value="1"/>
</dbReference>
<comment type="subcellular location">
    <subcellularLocation>
        <location evidence="1">Cell membrane</location>
        <topology evidence="1">Single-pass membrane protein</topology>
    </subcellularLocation>
    <subcellularLocation>
        <location evidence="2">Endoplasmic reticulum membrane</location>
        <topology evidence="2">Single-pass membrane protein</topology>
    </subcellularLocation>
</comment>
<sequence length="1347" mass="146871">MESQEGGGETTSLSLWKTRHTSSSSPSSKFPTAFVIGIRPFEGSFASHSCMELVGRPKVPSRQANWFYIQDITTLVLPSIRMEIKRHSSVIGSCSFLLVLLLSRVGFSASQPETAAAAEATTDRLALLSFKALISDDPFRALESWNNTSLHFCRWRGVTCGNHSEQLRVTTLELESLDLAGKISPSIANLTFLQRLHLPENQLQGPVPQELGLLSRLQHLNLSHNSFRGAVPTTIANLSSLNLLDLSFNQLVGAIPHDLSSELQYINLSNNTLVGGIPANLLSLSKLKLLDLSGNNLTGNIPPEIGSLVNLTVLDLSINNLEGSIPSEIGNLISLKAVYLDYNRFTGVIPGAIGNLTSLIWLELSYNQLTGAIPDSLSHCSELQYIFLGNNMLEGEIPSDISSLSNLKVLYLWNNRLTGSIPPEIGNLTNLTNLNLYGNRLEGSVPQEMGNLAGLSELLLYDNQLTGSIPSEIGNLVNLRTLALLINGFVGTVPAAIGNLTALTYLGVSMNNLGGIIPPSIWNLSSLRTLELQSNHFTGSIPPDMGITLPLLEELNINDNRFDGPLPISLSNATNLNNIQLYENRFTGTIPRGLGSLQKVFHFDLSYNQLEARNAAEWGFLEDLANCSSLKYLQLTSNNLSGFLPQSIGNFSTTLMWFEFDDNHIAGSIPADIGNLVSLTSVRMKSNLLTGGIPAALGSLAKLEIIDLSGNRFTGGIPATLGNLSRLTVLQLYSNRLQGPIPPTLGNCALELLDLSFNQLNGTVPKEILSIPTLTRFLNVSYNSLAGSLTPQVGNMKNIGQFDISGNRLSGTIPRTLGDCQQLDSLDMAGNSFQGSIPSSFSQLKGLQSLDLSRNNLSGLIPEFLGNFRFLSYLNLSFNNFEGELPKHGIFANLTALSVLGNSKLCGGVQALNLPPCPIPSSSEKHLSRKLVAAISVSGGIICLILLLCLVGIHRWIRKSKKEPHAEDGIKVPHMMVTYAELLRATDGFSSANLVGVGSFGSVYKGFLKYEEFQLVAVKVLNLQQRGASRSFVAECEALRNVRHRNLVKILTACTSTDYRGNDFKALLYEFMPNGSLEKWVHPEANEQGRTRALSLLHRLNILIDVASALDYLHHHGPEPIVHCDIKPSNVLLDHDMVAHVGDFGLARFLNKSPIEASQRSSTSMVFKGSIGYVAPGTFLLPLLAHLCSSSSSSLCTFNLLIHETEYGVANKVSVEGDVYSYGILLLETLTGMRPTGETLKADLSLPRYVEMALPERVAEIIDPNLLLEEEEEEKEGEETNECTRDRAMECLALSLKIGIRCSKESPPERMQLVDAINELTAIRNAYLELSKQGRRTQLRDEDPVLD</sequence>
<evidence type="ECO:0000256" key="3">
    <source>
        <dbReference type="ARBA" id="ARBA00008684"/>
    </source>
</evidence>
<evidence type="ECO:0000256" key="22">
    <source>
        <dbReference type="ARBA" id="ARBA00054320"/>
    </source>
</evidence>
<organism evidence="29">
    <name type="scientific">Ensete ventricosum</name>
    <name type="common">Abyssinian banana</name>
    <name type="synonym">Musa ensete</name>
    <dbReference type="NCBI Taxonomy" id="4639"/>
    <lineage>
        <taxon>Eukaryota</taxon>
        <taxon>Viridiplantae</taxon>
        <taxon>Streptophyta</taxon>
        <taxon>Embryophyta</taxon>
        <taxon>Tracheophyta</taxon>
        <taxon>Spermatophyta</taxon>
        <taxon>Magnoliopsida</taxon>
        <taxon>Liliopsida</taxon>
        <taxon>Zingiberales</taxon>
        <taxon>Musaceae</taxon>
        <taxon>Ensete</taxon>
    </lineage>
</organism>
<evidence type="ECO:0000256" key="11">
    <source>
        <dbReference type="ARBA" id="ARBA00022729"/>
    </source>
</evidence>
<dbReference type="SMART" id="SM00369">
    <property type="entry name" value="LRR_TYP"/>
    <property type="match status" value="12"/>
</dbReference>
<comment type="catalytic activity">
    <reaction evidence="21">
        <text>L-seryl-[protein] + ATP = O-phospho-L-seryl-[protein] + ADP + H(+)</text>
        <dbReference type="Rhea" id="RHEA:17989"/>
        <dbReference type="Rhea" id="RHEA-COMP:9863"/>
        <dbReference type="Rhea" id="RHEA-COMP:11604"/>
        <dbReference type="ChEBI" id="CHEBI:15378"/>
        <dbReference type="ChEBI" id="CHEBI:29999"/>
        <dbReference type="ChEBI" id="CHEBI:30616"/>
        <dbReference type="ChEBI" id="CHEBI:83421"/>
        <dbReference type="ChEBI" id="CHEBI:456216"/>
        <dbReference type="EC" id="2.7.11.1"/>
    </reaction>
</comment>
<proteinExistence type="inferred from homology"/>
<evidence type="ECO:0000256" key="27">
    <source>
        <dbReference type="SAM" id="Phobius"/>
    </source>
</evidence>
<feature type="transmembrane region" description="Helical" evidence="27">
    <location>
        <begin position="931"/>
        <end position="953"/>
    </location>
</feature>
<keyword evidence="16 27" id="KW-1133">Transmembrane helix</keyword>
<evidence type="ECO:0000256" key="20">
    <source>
        <dbReference type="ARBA" id="ARBA00047899"/>
    </source>
</evidence>
<keyword evidence="7" id="KW-0597">Phosphoprotein</keyword>
<feature type="domain" description="Protein kinase" evidence="28">
    <location>
        <begin position="989"/>
        <end position="1328"/>
    </location>
</feature>
<feature type="region of interest" description="Disordered" evidence="26">
    <location>
        <begin position="1"/>
        <end position="28"/>
    </location>
</feature>
<dbReference type="InterPro" id="IPR032675">
    <property type="entry name" value="LRR_dom_sf"/>
</dbReference>
<dbReference type="PROSITE" id="PS50011">
    <property type="entry name" value="PROTEIN_KINASE_DOM"/>
    <property type="match status" value="1"/>
</dbReference>
<gene>
    <name evidence="29" type="ORF">BHM03_00048692</name>
</gene>
<evidence type="ECO:0000256" key="2">
    <source>
        <dbReference type="ARBA" id="ARBA00004389"/>
    </source>
</evidence>
<dbReference type="FunFam" id="1.10.510.10:FF:000358">
    <property type="entry name" value="Putative leucine-rich repeat receptor-like serine/threonine-protein kinase"/>
    <property type="match status" value="1"/>
</dbReference>
<dbReference type="Pfam" id="PF00560">
    <property type="entry name" value="LRR_1"/>
    <property type="match status" value="8"/>
</dbReference>
<evidence type="ECO:0000256" key="8">
    <source>
        <dbReference type="ARBA" id="ARBA00022614"/>
    </source>
</evidence>
<dbReference type="Pfam" id="PF23598">
    <property type="entry name" value="LRR_14"/>
    <property type="match status" value="2"/>
</dbReference>
<evidence type="ECO:0000256" key="17">
    <source>
        <dbReference type="ARBA" id="ARBA00023136"/>
    </source>
</evidence>
<comment type="similarity">
    <text evidence="3">Belongs to the protein kinase superfamily. Ser/Thr protein kinase family.</text>
</comment>
<dbReference type="Pfam" id="PF08263">
    <property type="entry name" value="LRRNT_2"/>
    <property type="match status" value="1"/>
</dbReference>
<keyword evidence="9" id="KW-0808">Transferase</keyword>
<dbReference type="FunFam" id="3.80.10.10:FF:000095">
    <property type="entry name" value="LRR receptor-like serine/threonine-protein kinase GSO1"/>
    <property type="match status" value="1"/>
</dbReference>
<evidence type="ECO:0000256" key="24">
    <source>
        <dbReference type="ARBA" id="ARBA00072040"/>
    </source>
</evidence>
<dbReference type="GO" id="GO:0005886">
    <property type="term" value="C:plasma membrane"/>
    <property type="evidence" value="ECO:0007669"/>
    <property type="project" value="UniProtKB-SubCell"/>
</dbReference>
<dbReference type="Gene3D" id="3.30.200.20">
    <property type="entry name" value="Phosphorylase Kinase, domain 1"/>
    <property type="match status" value="1"/>
</dbReference>
<dbReference type="SMART" id="SM00220">
    <property type="entry name" value="S_TKc"/>
    <property type="match status" value="1"/>
</dbReference>
<evidence type="ECO:0000256" key="9">
    <source>
        <dbReference type="ARBA" id="ARBA00022679"/>
    </source>
</evidence>
<keyword evidence="14" id="KW-0418">Kinase</keyword>
<dbReference type="InterPro" id="IPR011009">
    <property type="entry name" value="Kinase-like_dom_sf"/>
</dbReference>
<evidence type="ECO:0000256" key="5">
    <source>
        <dbReference type="ARBA" id="ARBA00022475"/>
    </source>
</evidence>
<dbReference type="PRINTS" id="PR00019">
    <property type="entry name" value="LEURICHRPT"/>
</dbReference>
<evidence type="ECO:0000256" key="7">
    <source>
        <dbReference type="ARBA" id="ARBA00022553"/>
    </source>
</evidence>
<evidence type="ECO:0000256" key="6">
    <source>
        <dbReference type="ARBA" id="ARBA00022527"/>
    </source>
</evidence>